<dbReference type="GO" id="GO:0005549">
    <property type="term" value="F:odorant binding"/>
    <property type="evidence" value="ECO:0007669"/>
    <property type="project" value="InterPro"/>
</dbReference>
<evidence type="ECO:0000256" key="2">
    <source>
        <dbReference type="ARBA" id="ARBA00022475"/>
    </source>
</evidence>
<evidence type="ECO:0000256" key="5">
    <source>
        <dbReference type="ARBA" id="ARBA00022725"/>
    </source>
</evidence>
<comment type="similarity">
    <text evidence="10">Belongs to the insect chemoreceptor superfamily. Heteromeric odorant receptor channel (TC 1.A.69) family.</text>
</comment>
<evidence type="ECO:0000313" key="12">
    <source>
        <dbReference type="Proteomes" id="UP001497472"/>
    </source>
</evidence>
<evidence type="ECO:0000256" key="10">
    <source>
        <dbReference type="RuleBase" id="RU351113"/>
    </source>
</evidence>
<keyword evidence="7 10" id="KW-0472">Membrane</keyword>
<gene>
    <name evidence="11" type="ORF">LNINA_LOCUS4325</name>
</gene>
<feature type="transmembrane region" description="Helical" evidence="10">
    <location>
        <begin position="67"/>
        <end position="90"/>
    </location>
</feature>
<evidence type="ECO:0000256" key="6">
    <source>
        <dbReference type="ARBA" id="ARBA00022989"/>
    </source>
</evidence>
<reference evidence="11 12" key="1">
    <citation type="submission" date="2023-11" db="EMBL/GenBank/DDBJ databases">
        <authorList>
            <person name="Okamura Y."/>
        </authorList>
    </citation>
    <scope>NUCLEOTIDE SEQUENCE [LARGE SCALE GENOMIC DNA]</scope>
</reference>
<dbReference type="InterPro" id="IPR004117">
    <property type="entry name" value="7tm6_olfct_rcpt"/>
</dbReference>
<feature type="transmembrane region" description="Helical" evidence="10">
    <location>
        <begin position="9"/>
        <end position="27"/>
    </location>
</feature>
<dbReference type="PANTHER" id="PTHR21137">
    <property type="entry name" value="ODORANT RECEPTOR"/>
    <property type="match status" value="1"/>
</dbReference>
<accession>A0AAV1J8P9</accession>
<evidence type="ECO:0000256" key="7">
    <source>
        <dbReference type="ARBA" id="ARBA00023136"/>
    </source>
</evidence>
<evidence type="ECO:0000256" key="3">
    <source>
        <dbReference type="ARBA" id="ARBA00022606"/>
    </source>
</evidence>
<keyword evidence="4 10" id="KW-0812">Transmembrane</keyword>
<feature type="transmembrane region" description="Helical" evidence="10">
    <location>
        <begin position="211"/>
        <end position="231"/>
    </location>
</feature>
<evidence type="ECO:0000256" key="4">
    <source>
        <dbReference type="ARBA" id="ARBA00022692"/>
    </source>
</evidence>
<keyword evidence="9 10" id="KW-0807">Transducer</keyword>
<feature type="transmembrane region" description="Helical" evidence="10">
    <location>
        <begin position="111"/>
        <end position="131"/>
    </location>
</feature>
<organism evidence="11 12">
    <name type="scientific">Leptosia nina</name>
    <dbReference type="NCBI Taxonomy" id="320188"/>
    <lineage>
        <taxon>Eukaryota</taxon>
        <taxon>Metazoa</taxon>
        <taxon>Ecdysozoa</taxon>
        <taxon>Arthropoda</taxon>
        <taxon>Hexapoda</taxon>
        <taxon>Insecta</taxon>
        <taxon>Pterygota</taxon>
        <taxon>Neoptera</taxon>
        <taxon>Endopterygota</taxon>
        <taxon>Lepidoptera</taxon>
        <taxon>Glossata</taxon>
        <taxon>Ditrysia</taxon>
        <taxon>Papilionoidea</taxon>
        <taxon>Pieridae</taxon>
        <taxon>Pierinae</taxon>
        <taxon>Leptosia</taxon>
    </lineage>
</organism>
<dbReference type="GO" id="GO:0007165">
    <property type="term" value="P:signal transduction"/>
    <property type="evidence" value="ECO:0007669"/>
    <property type="project" value="UniProtKB-KW"/>
</dbReference>
<feature type="transmembrane region" description="Helical" evidence="10">
    <location>
        <begin position="137"/>
        <end position="156"/>
    </location>
</feature>
<keyword evidence="3 10" id="KW-0716">Sensory transduction</keyword>
<dbReference type="Proteomes" id="UP001497472">
    <property type="component" value="Unassembled WGS sequence"/>
</dbReference>
<proteinExistence type="inferred from homology"/>
<comment type="caution">
    <text evidence="10">Lacks conserved residue(s) required for the propagation of feature annotation.</text>
</comment>
<dbReference type="PANTHER" id="PTHR21137:SF35">
    <property type="entry name" value="ODORANT RECEPTOR 19A-RELATED"/>
    <property type="match status" value="1"/>
</dbReference>
<sequence>MDLFIEELMLYLTIVASASKISTFVLMKEKILRLLEILESDIFQPHDEHEEQILVEANRFNSRYWKVVAFISYTSNLTNMALPLLAYILGKDKLKPPICSYSFLSDETRQTLIYPIYLYQCLGIHFCMLSNVNIDTFILGLMILVIAQLDILAVQLKNITNPSNSGVVNERDQSSRIDDTDAILKFNKAVQRYNHITEFCSLIENVFSISLFTQFSIASGVICVCLFRFTLPSPLQYYIFLGTYIFIMIIQILVPSWFGTRIMDKSCLLSHALYSCDWTPRCHQFKSSMRIFMERTKRPLSITGWKMFPMSLTTFTSFQHFLFLTVKSVTRLIKLICRDIVGGPQWDVTRKRRRQRAFLGHLLAVGNKACFYGDVKGNNDFASD</sequence>
<evidence type="ECO:0000313" key="11">
    <source>
        <dbReference type="EMBL" id="CAK1544595.1"/>
    </source>
</evidence>
<evidence type="ECO:0000256" key="1">
    <source>
        <dbReference type="ARBA" id="ARBA00004651"/>
    </source>
</evidence>
<dbReference type="Pfam" id="PF02949">
    <property type="entry name" value="7tm_6"/>
    <property type="match status" value="1"/>
</dbReference>
<comment type="subcellular location">
    <subcellularLocation>
        <location evidence="1 10">Cell membrane</location>
        <topology evidence="1 10">Multi-pass membrane protein</topology>
    </subcellularLocation>
</comment>
<evidence type="ECO:0000256" key="9">
    <source>
        <dbReference type="ARBA" id="ARBA00023224"/>
    </source>
</evidence>
<keyword evidence="2" id="KW-1003">Cell membrane</keyword>
<evidence type="ECO:0000256" key="8">
    <source>
        <dbReference type="ARBA" id="ARBA00023170"/>
    </source>
</evidence>
<dbReference type="GO" id="GO:0005886">
    <property type="term" value="C:plasma membrane"/>
    <property type="evidence" value="ECO:0007669"/>
    <property type="project" value="UniProtKB-SubCell"/>
</dbReference>
<dbReference type="AlphaFoldDB" id="A0AAV1J8P9"/>
<dbReference type="GO" id="GO:0004984">
    <property type="term" value="F:olfactory receptor activity"/>
    <property type="evidence" value="ECO:0007669"/>
    <property type="project" value="InterPro"/>
</dbReference>
<keyword evidence="6 10" id="KW-1133">Transmembrane helix</keyword>
<keyword evidence="5 10" id="KW-0552">Olfaction</keyword>
<name>A0AAV1J8P9_9NEOP</name>
<protein>
    <recommendedName>
        <fullName evidence="10">Odorant receptor</fullName>
    </recommendedName>
</protein>
<keyword evidence="12" id="KW-1185">Reference proteome</keyword>
<feature type="transmembrane region" description="Helical" evidence="10">
    <location>
        <begin position="237"/>
        <end position="258"/>
    </location>
</feature>
<keyword evidence="8 10" id="KW-0675">Receptor</keyword>
<comment type="caution">
    <text evidence="11">The sequence shown here is derived from an EMBL/GenBank/DDBJ whole genome shotgun (WGS) entry which is preliminary data.</text>
</comment>
<dbReference type="EMBL" id="CAVLEF010000005">
    <property type="protein sequence ID" value="CAK1544595.1"/>
    <property type="molecule type" value="Genomic_DNA"/>
</dbReference>